<accession>W7YZ48</accession>
<name>W7YZ48_9BACL</name>
<dbReference type="AlphaFoldDB" id="W7YZ48"/>
<comment type="caution">
    <text evidence="1">The sequence shown here is derived from an EMBL/GenBank/DDBJ whole genome shotgun (WGS) entry which is preliminary data.</text>
</comment>
<reference evidence="1 2" key="1">
    <citation type="journal article" date="2014" name="Genome Announc.">
        <title>Draft Genome Sequence of Paenibacillus pini JCM 16418T, Isolated from the Rhizosphere of Pine Tree.</title>
        <authorList>
            <person name="Yuki M."/>
            <person name="Oshima K."/>
            <person name="Suda W."/>
            <person name="Oshida Y."/>
            <person name="Kitamura K."/>
            <person name="Iida Y."/>
            <person name="Hattori M."/>
            <person name="Ohkuma M."/>
        </authorList>
    </citation>
    <scope>NUCLEOTIDE SEQUENCE [LARGE SCALE GENOMIC DNA]</scope>
    <source>
        <strain evidence="1 2">JCM 16418</strain>
    </source>
</reference>
<dbReference type="OrthoDB" id="9947803at2"/>
<sequence length="247" mass="28723">MNLELASPEWSTIVIWIAREDLSISRLLLLRIQINNKMMGQEVSCSLKSLLRMMNYSKISRWLVFERLTMISDCYVVKSDEIDTIIQESMKSFHQAMTEFLCLVDKYARASMVSSVSTDAMSSNRKLKILFTELLSTTWDLLETYDAIRFRFDSVCPFSEITKLIQQNKPEWLEALISSVNRCHQVLIRHSASSSEAFSYIHKIKSYIKNTTQESYPSQTFLDTEKRIGNNDKTLKNSRTKPFILIK</sequence>
<dbReference type="STRING" id="1236976.JCM16418_4090"/>
<gene>
    <name evidence="1" type="ORF">JCM16418_4090</name>
</gene>
<keyword evidence="2" id="KW-1185">Reference proteome</keyword>
<evidence type="ECO:0000313" key="2">
    <source>
        <dbReference type="Proteomes" id="UP000019364"/>
    </source>
</evidence>
<dbReference type="Proteomes" id="UP000019364">
    <property type="component" value="Unassembled WGS sequence"/>
</dbReference>
<proteinExistence type="predicted"/>
<evidence type="ECO:0000313" key="1">
    <source>
        <dbReference type="EMBL" id="GAF09926.1"/>
    </source>
</evidence>
<dbReference type="RefSeq" id="WP_036651909.1">
    <property type="nucleotide sequence ID" value="NZ_BAVZ01000016.1"/>
</dbReference>
<organism evidence="1 2">
    <name type="scientific">Paenibacillus pini JCM 16418</name>
    <dbReference type="NCBI Taxonomy" id="1236976"/>
    <lineage>
        <taxon>Bacteria</taxon>
        <taxon>Bacillati</taxon>
        <taxon>Bacillota</taxon>
        <taxon>Bacilli</taxon>
        <taxon>Bacillales</taxon>
        <taxon>Paenibacillaceae</taxon>
        <taxon>Paenibacillus</taxon>
    </lineage>
</organism>
<protein>
    <submittedName>
        <fullName evidence="1">Uncharacterized protein</fullName>
    </submittedName>
</protein>
<dbReference type="EMBL" id="BAVZ01000016">
    <property type="protein sequence ID" value="GAF09926.1"/>
    <property type="molecule type" value="Genomic_DNA"/>
</dbReference>